<evidence type="ECO:0000313" key="7">
    <source>
        <dbReference type="EMBL" id="EAT83641.2"/>
    </source>
</evidence>
<evidence type="ECO:0000256" key="6">
    <source>
        <dbReference type="ARBA" id="ARBA00031849"/>
    </source>
</evidence>
<evidence type="ECO:0000256" key="1">
    <source>
        <dbReference type="ARBA" id="ARBA00004173"/>
    </source>
</evidence>
<dbReference type="GO" id="GO:0005739">
    <property type="term" value="C:mitochondrion"/>
    <property type="evidence" value="ECO:0007669"/>
    <property type="project" value="UniProtKB-SubCell"/>
</dbReference>
<organism evidence="7 8">
    <name type="scientific">Phaeosphaeria nodorum (strain SN15 / ATCC MYA-4574 / FGSC 10173)</name>
    <name type="common">Glume blotch fungus</name>
    <name type="synonym">Parastagonospora nodorum</name>
    <dbReference type="NCBI Taxonomy" id="321614"/>
    <lineage>
        <taxon>Eukaryota</taxon>
        <taxon>Fungi</taxon>
        <taxon>Dikarya</taxon>
        <taxon>Ascomycota</taxon>
        <taxon>Pezizomycotina</taxon>
        <taxon>Dothideomycetes</taxon>
        <taxon>Pleosporomycetidae</taxon>
        <taxon>Pleosporales</taxon>
        <taxon>Pleosporineae</taxon>
        <taxon>Phaeosphaeriaceae</taxon>
        <taxon>Parastagonospora</taxon>
    </lineage>
</organism>
<dbReference type="HOGENOM" id="CLU_019189_3_0_1"/>
<dbReference type="SUPFAM" id="SSF56112">
    <property type="entry name" value="Protein kinase-like (PK-like)"/>
    <property type="match status" value="1"/>
</dbReference>
<dbReference type="PANTHER" id="PTHR36091:SF1">
    <property type="entry name" value="ALTERED INHERITANCE OF MITOCHONDRIA PROTEIN 9, MITOCHONDRIAL"/>
    <property type="match status" value="1"/>
</dbReference>
<evidence type="ECO:0000313" key="8">
    <source>
        <dbReference type="Proteomes" id="UP000001055"/>
    </source>
</evidence>
<keyword evidence="4" id="KW-0809">Transit peptide</keyword>
<dbReference type="InParanoid" id="Q0UIE1"/>
<dbReference type="GeneID" id="5975681"/>
<dbReference type="STRING" id="321614.Q0UIE1"/>
<protein>
    <recommendedName>
        <fullName evidence="3">Altered inheritance of mitochondria protein 9, mitochondrial</fullName>
    </recommendedName>
    <alternativeName>
        <fullName evidence="6">Found in mitochondrial proteome protein 29</fullName>
    </alternativeName>
</protein>
<dbReference type="PANTHER" id="PTHR36091">
    <property type="entry name" value="ALTERED INHERITANCE OF MITOCHONDRIA PROTEIN 9, MITOCHONDRIAL"/>
    <property type="match status" value="1"/>
</dbReference>
<evidence type="ECO:0000256" key="2">
    <source>
        <dbReference type="ARBA" id="ARBA00005543"/>
    </source>
</evidence>
<comment type="subcellular location">
    <subcellularLocation>
        <location evidence="1">Mitochondrion</location>
    </subcellularLocation>
</comment>
<dbReference type="Proteomes" id="UP000001055">
    <property type="component" value="Unassembled WGS sequence"/>
</dbReference>
<sequence>MNPYIYTTGRWLNNDQLHRDARRVDFDFAALCGRAVSVCTGATKVVRYEKKEGGFNRAFLLWLDNGSCLVARVPYRVAGPRRLITNSEVATLAYSKLILVVRSFTKIPVPKVLNWSDDDSSIGTEFIIMEHAPGVQLHEKWPSMSPHQHMLCVKNVSLMMVEMAKLAFPVYGSLYFADAPIAQSLKSEFIEGFCIGPHCGPQYWNSNAGETRFYQRKPPNRGPWIDLESYCSGLIDTGFSRIPNDEDPQANILAYRGSVQEHLHLLEVSSRVIMELAQISIIRNVAIPTLLHPDIHKRNIFVSAEDPSQITAIIDWQSTSIEPAFVYANLTPDFIDHPAARVRVLEQIMEGEAPDMKPSKDVSMKDPEVEAARKRYEKDVSVCQQTYEIVLRGFAPKLYNARVMDETLLRLFRYCDTSWRDSAAALRQELIGISQRWTELGLPGTCPYQPTPDELREHEKQFEDFETTQHLRLFLKRALHAESDGWVAADEWPEKAADNAKLYGEFLESVKESGGSEERARALWPFGEYGSARQEEISTL</sequence>
<dbReference type="EMBL" id="CH445337">
    <property type="protein sequence ID" value="EAT83641.2"/>
    <property type="molecule type" value="Genomic_DNA"/>
</dbReference>
<dbReference type="VEuPathDB" id="FungiDB:JI435_084730"/>
<dbReference type="InterPro" id="IPR051035">
    <property type="entry name" value="Mito_inheritance_9"/>
</dbReference>
<dbReference type="AlphaFoldDB" id="Q0UIE1"/>
<comment type="similarity">
    <text evidence="2">Belongs to the AIM9 family.</text>
</comment>
<evidence type="ECO:0000256" key="4">
    <source>
        <dbReference type="ARBA" id="ARBA00022946"/>
    </source>
</evidence>
<dbReference type="InterPro" id="IPR011009">
    <property type="entry name" value="Kinase-like_dom_sf"/>
</dbReference>
<gene>
    <name evidence="7" type="ORF">SNOG_08473</name>
</gene>
<reference evidence="8" key="1">
    <citation type="journal article" date="2007" name="Plant Cell">
        <title>Dothideomycete-plant interactions illuminated by genome sequencing and EST analysis of the wheat pathogen Stagonospora nodorum.</title>
        <authorList>
            <person name="Hane J.K."/>
            <person name="Lowe R.G."/>
            <person name="Solomon P.S."/>
            <person name="Tan K.C."/>
            <person name="Schoch C.L."/>
            <person name="Spatafora J.W."/>
            <person name="Crous P.W."/>
            <person name="Kodira C."/>
            <person name="Birren B.W."/>
            <person name="Galagan J.E."/>
            <person name="Torriani S.F."/>
            <person name="McDonald B.A."/>
            <person name="Oliver R.P."/>
        </authorList>
    </citation>
    <scope>NUCLEOTIDE SEQUENCE [LARGE SCALE GENOMIC DNA]</scope>
    <source>
        <strain evidence="8">SN15 / ATCC MYA-4574 / FGSC 10173</strain>
    </source>
</reference>
<dbReference type="RefSeq" id="XP_001798784.1">
    <property type="nucleotide sequence ID" value="XM_001798732.1"/>
</dbReference>
<evidence type="ECO:0000256" key="5">
    <source>
        <dbReference type="ARBA" id="ARBA00023128"/>
    </source>
</evidence>
<proteinExistence type="inferred from homology"/>
<accession>Q0UIE1</accession>
<dbReference type="KEGG" id="pno:SNOG_08473"/>
<dbReference type="Gene3D" id="3.30.200.20">
    <property type="entry name" value="Phosphorylase Kinase, domain 1"/>
    <property type="match status" value="1"/>
</dbReference>
<keyword evidence="5" id="KW-0496">Mitochondrion</keyword>
<dbReference type="eggNOG" id="ENOG502SIYK">
    <property type="taxonomic scope" value="Eukaryota"/>
</dbReference>
<evidence type="ECO:0000256" key="3">
    <source>
        <dbReference type="ARBA" id="ARBA00016197"/>
    </source>
</evidence>
<name>Q0UIE1_PHANO</name>